<protein>
    <submittedName>
        <fullName evidence="2">Uncharacterized protein</fullName>
    </submittedName>
</protein>
<gene>
    <name evidence="2" type="ORF">PCOR1329_LOCUS69670</name>
</gene>
<comment type="caution">
    <text evidence="2">The sequence shown here is derived from an EMBL/GenBank/DDBJ whole genome shotgun (WGS) entry which is preliminary data.</text>
</comment>
<evidence type="ECO:0000256" key="1">
    <source>
        <dbReference type="SAM" id="MobiDB-lite"/>
    </source>
</evidence>
<dbReference type="EMBL" id="CAUYUJ010019159">
    <property type="protein sequence ID" value="CAK0889004.1"/>
    <property type="molecule type" value="Genomic_DNA"/>
</dbReference>
<name>A0ABN9WQM3_9DINO</name>
<dbReference type="Proteomes" id="UP001189429">
    <property type="component" value="Unassembled WGS sequence"/>
</dbReference>
<proteinExistence type="predicted"/>
<sequence>MAQDQTQLHPLAAEEHCLNATGLASRGLARRQPRWDRPHCTNLCWASPSSGTSQRRDDGPVGPHPQVLLPRARSCPLGGDAERDVRGIQQPERAHEAARARAAPRALCSAERPGGSPPRRLCSRAAAAASQR</sequence>
<accession>A0ABN9WQM3</accession>
<evidence type="ECO:0000313" key="2">
    <source>
        <dbReference type="EMBL" id="CAK0889004.1"/>
    </source>
</evidence>
<organism evidence="2 3">
    <name type="scientific">Prorocentrum cordatum</name>
    <dbReference type="NCBI Taxonomy" id="2364126"/>
    <lineage>
        <taxon>Eukaryota</taxon>
        <taxon>Sar</taxon>
        <taxon>Alveolata</taxon>
        <taxon>Dinophyceae</taxon>
        <taxon>Prorocentrales</taxon>
        <taxon>Prorocentraceae</taxon>
        <taxon>Prorocentrum</taxon>
    </lineage>
</organism>
<feature type="compositionally biased region" description="Basic and acidic residues" evidence="1">
    <location>
        <begin position="80"/>
        <end position="99"/>
    </location>
</feature>
<keyword evidence="3" id="KW-1185">Reference proteome</keyword>
<evidence type="ECO:0000313" key="3">
    <source>
        <dbReference type="Proteomes" id="UP001189429"/>
    </source>
</evidence>
<feature type="region of interest" description="Disordered" evidence="1">
    <location>
        <begin position="41"/>
        <end position="132"/>
    </location>
</feature>
<reference evidence="2" key="1">
    <citation type="submission" date="2023-10" db="EMBL/GenBank/DDBJ databases">
        <authorList>
            <person name="Chen Y."/>
            <person name="Shah S."/>
            <person name="Dougan E. K."/>
            <person name="Thang M."/>
            <person name="Chan C."/>
        </authorList>
    </citation>
    <scope>NUCLEOTIDE SEQUENCE [LARGE SCALE GENOMIC DNA]</scope>
</reference>